<reference evidence="1 2" key="1">
    <citation type="submission" date="2010-10" db="EMBL/GenBank/DDBJ databases">
        <authorList>
            <person name="Chen C."/>
            <person name="Kittichotirat W."/>
            <person name="Asikainen S."/>
            <person name="Bumgarner R."/>
        </authorList>
    </citation>
    <scope>NUCLEOTIDE SEQUENCE [LARGE SCALE GENOMIC DNA]</scope>
    <source>
        <strain evidence="1 2">SC1083</strain>
    </source>
</reference>
<gene>
    <name evidence="1" type="ORF">SC1083_1330</name>
</gene>
<protein>
    <submittedName>
        <fullName evidence="1">Type II secretory pathway, pseudopilin</fullName>
    </submittedName>
</protein>
<comment type="caution">
    <text evidence="1">The sequence shown here is derived from an EMBL/GenBank/DDBJ whole genome shotgun (WGS) entry which is preliminary data.</text>
</comment>
<sequence>MGTRLSGIRNTASTTCFVLQANQQRTLFSFFNVSSLKLKGNQSLSACVNDKE</sequence>
<name>G4A922_AGGAC</name>
<evidence type="ECO:0000313" key="1">
    <source>
        <dbReference type="EMBL" id="EGY33602.1"/>
    </source>
</evidence>
<dbReference type="AlphaFoldDB" id="G4A922"/>
<dbReference type="PATRIC" id="fig|907488.3.peg.1295"/>
<accession>G4A922</accession>
<proteinExistence type="predicted"/>
<organism evidence="1 2">
    <name type="scientific">Aggregatibacter actinomycetemcomitans serotype e str. SC1083</name>
    <dbReference type="NCBI Taxonomy" id="907488"/>
    <lineage>
        <taxon>Bacteria</taxon>
        <taxon>Pseudomonadati</taxon>
        <taxon>Pseudomonadota</taxon>
        <taxon>Gammaproteobacteria</taxon>
        <taxon>Pasteurellales</taxon>
        <taxon>Pasteurellaceae</taxon>
        <taxon>Aggregatibacter</taxon>
    </lineage>
</organism>
<dbReference type="Proteomes" id="UP000005508">
    <property type="component" value="Unassembled WGS sequence"/>
</dbReference>
<evidence type="ECO:0000313" key="2">
    <source>
        <dbReference type="Proteomes" id="UP000005508"/>
    </source>
</evidence>
<dbReference type="EMBL" id="AEJM01000024">
    <property type="protein sequence ID" value="EGY33602.1"/>
    <property type="molecule type" value="Genomic_DNA"/>
</dbReference>